<evidence type="ECO:0000256" key="4">
    <source>
        <dbReference type="ARBA" id="ARBA00023242"/>
    </source>
</evidence>
<dbReference type="PANTHER" id="PTHR46621">
    <property type="entry name" value="SNRNA-ACTIVATING PROTEIN COMPLEX SUBUNIT 4"/>
    <property type="match status" value="1"/>
</dbReference>
<feature type="region of interest" description="Disordered" evidence="5">
    <location>
        <begin position="492"/>
        <end position="538"/>
    </location>
</feature>
<feature type="domain" description="Myb-like" evidence="6">
    <location>
        <begin position="595"/>
        <end position="645"/>
    </location>
</feature>
<dbReference type="PROSITE" id="PS50090">
    <property type="entry name" value="MYB_LIKE"/>
    <property type="match status" value="2"/>
</dbReference>
<evidence type="ECO:0000256" key="3">
    <source>
        <dbReference type="ARBA" id="ARBA00023163"/>
    </source>
</evidence>
<sequence>MPLIARSSSKSSSDGGGDNPSAVTARSLFRRSDSAAVLPDESLDQRDVFTFTSDNEELIGSSSSTTPRRSNKSSRAIISSSEEAAAEMMLASNNKRRKISDDASSSRDDPSFSTNNISHPGPNDVMYGRGGATNAHIGNKKFRCIVESLKSKYLHAPRNEKSEIAMDAVALWRRFDPPGRFLKQNEQEQSSCDEEETNGTIGGTWYDVGNDEARKKTSQMLRDAANPSAANYVKLFGRYEAELLQVCIEYLQGKSPGSGEVVDPLVLLSQMKTRKKMKQQKIPSSGISSHRALQQFRLTSTATSSYPTQSLRGVSKPSPGSIVHQLPSELEPQHLHMSIPSNLEENPPKKQQSLTPKVVGEIFASLDSNKGCKHDFCIILLPAIEKTIMPPFLQYSEGTYLFLRPNVVIPPVLSNRKLTEHELSTSMRECKWTMTGPQAVGGYPTRYMTPKVESHGYNADTRGVLYSRKDQDGNDDIDVKILHIYRSDRVSRRGKHPVALPQDAQPKAHSSKKSGRLSKQKKVKISVPNEDSLQDLPGPKKLFRQAWSEVEDCQLRQLVEGFTSLNQRIKWVKVSNEMLGRSGKQCRERWLYQLQPGLKREEFTPEEDALLYRLVETMGTKWSEIQKKMPGRTDMDAKNRMNFLERARKRQERNGILSNNRENIQQIDNVAGGQKMSAKTNALISLCNVALAKEQEESIERSMDSGDTSTEGSVWSDSPEVGMRVRVRFEDDDGDYTFYGGTITNISSELQDMAAAMDIDGLANAVANGAYPSSSEQSYHPIGNVGASVAHQSKITIKYDDGSTEECSFPDPDIQLVASNLSEEEMSLSNELLNLNVSLSLQDLHKETQKRNYLPAASDVKSSVHHSDCVPLETVRGLLLGDLDPIELASRLLSPEEVVLVRKKWRKSE</sequence>
<dbReference type="Proteomes" id="UP001224775">
    <property type="component" value="Unassembled WGS sequence"/>
</dbReference>
<name>A0AAD8Y774_9STRA</name>
<feature type="region of interest" description="Disordered" evidence="5">
    <location>
        <begin position="184"/>
        <end position="207"/>
    </location>
</feature>
<dbReference type="InterPro" id="IPR051575">
    <property type="entry name" value="Myb-like_DNA-bd"/>
</dbReference>
<keyword evidence="4" id="KW-0539">Nucleus</keyword>
<keyword evidence="2 8" id="KW-0238">DNA-binding</keyword>
<dbReference type="AlphaFoldDB" id="A0AAD8Y774"/>
<dbReference type="GO" id="GO:0001006">
    <property type="term" value="F:RNA polymerase III type 3 promoter sequence-specific DNA binding"/>
    <property type="evidence" value="ECO:0007669"/>
    <property type="project" value="TreeGrafter"/>
</dbReference>
<accession>A0AAD8Y774</accession>
<evidence type="ECO:0000256" key="1">
    <source>
        <dbReference type="ARBA" id="ARBA00023015"/>
    </source>
</evidence>
<dbReference type="Gene3D" id="1.10.10.60">
    <property type="entry name" value="Homeodomain-like"/>
    <property type="match status" value="2"/>
</dbReference>
<dbReference type="SMART" id="SM00717">
    <property type="entry name" value="SANT"/>
    <property type="match status" value="2"/>
</dbReference>
<dbReference type="GO" id="GO:0000978">
    <property type="term" value="F:RNA polymerase II cis-regulatory region sequence-specific DNA binding"/>
    <property type="evidence" value="ECO:0007669"/>
    <property type="project" value="TreeGrafter"/>
</dbReference>
<comment type="caution">
    <text evidence="8">The sequence shown here is derived from an EMBL/GenBank/DDBJ whole genome shotgun (WGS) entry which is preliminary data.</text>
</comment>
<dbReference type="InterPro" id="IPR017930">
    <property type="entry name" value="Myb_dom"/>
</dbReference>
<evidence type="ECO:0000259" key="6">
    <source>
        <dbReference type="PROSITE" id="PS50090"/>
    </source>
</evidence>
<feature type="compositionally biased region" description="Basic and acidic residues" evidence="5">
    <location>
        <begin position="99"/>
        <end position="110"/>
    </location>
</feature>
<feature type="region of interest" description="Disordered" evidence="5">
    <location>
        <begin position="92"/>
        <end position="130"/>
    </location>
</feature>
<dbReference type="InterPro" id="IPR001005">
    <property type="entry name" value="SANT/Myb"/>
</dbReference>
<keyword evidence="9" id="KW-1185">Reference proteome</keyword>
<evidence type="ECO:0000313" key="8">
    <source>
        <dbReference type="EMBL" id="KAK1740302.1"/>
    </source>
</evidence>
<dbReference type="InterPro" id="IPR049227">
    <property type="entry name" value="DUF6824"/>
</dbReference>
<dbReference type="GO" id="GO:0042796">
    <property type="term" value="P:snRNA transcription by RNA polymerase III"/>
    <property type="evidence" value="ECO:0007669"/>
    <property type="project" value="TreeGrafter"/>
</dbReference>
<dbReference type="GO" id="GO:0019185">
    <property type="term" value="C:snRNA-activating protein complex"/>
    <property type="evidence" value="ECO:0007669"/>
    <property type="project" value="TreeGrafter"/>
</dbReference>
<dbReference type="SUPFAM" id="SSF46689">
    <property type="entry name" value="Homeodomain-like"/>
    <property type="match status" value="1"/>
</dbReference>
<dbReference type="Pfam" id="PF13921">
    <property type="entry name" value="Myb_DNA-bind_6"/>
    <property type="match status" value="1"/>
</dbReference>
<reference evidence="8" key="1">
    <citation type="submission" date="2023-06" db="EMBL/GenBank/DDBJ databases">
        <title>Survivors Of The Sea: Transcriptome response of Skeletonema marinoi to long-term dormancy.</title>
        <authorList>
            <person name="Pinder M.I.M."/>
            <person name="Kourtchenko O."/>
            <person name="Robertson E.K."/>
            <person name="Larsson T."/>
            <person name="Maumus F."/>
            <person name="Osuna-Cruz C.M."/>
            <person name="Vancaester E."/>
            <person name="Stenow R."/>
            <person name="Vandepoele K."/>
            <person name="Ploug H."/>
            <person name="Bruchert V."/>
            <person name="Godhe A."/>
            <person name="Topel M."/>
        </authorList>
    </citation>
    <scope>NUCLEOTIDE SEQUENCE</scope>
    <source>
        <strain evidence="8">R05AC</strain>
    </source>
</reference>
<feature type="domain" description="HTH myb-type" evidence="7">
    <location>
        <begin position="595"/>
        <end position="652"/>
    </location>
</feature>
<feature type="region of interest" description="Disordered" evidence="5">
    <location>
        <begin position="303"/>
        <end position="325"/>
    </location>
</feature>
<dbReference type="Pfam" id="PF20710">
    <property type="entry name" value="DUF6824"/>
    <property type="match status" value="1"/>
</dbReference>
<feature type="region of interest" description="Disordered" evidence="5">
    <location>
        <begin position="57"/>
        <end position="77"/>
    </location>
</feature>
<dbReference type="CDD" id="cd00167">
    <property type="entry name" value="SANT"/>
    <property type="match status" value="2"/>
</dbReference>
<keyword evidence="3" id="KW-0804">Transcription</keyword>
<proteinExistence type="predicted"/>
<evidence type="ECO:0000313" key="9">
    <source>
        <dbReference type="Proteomes" id="UP001224775"/>
    </source>
</evidence>
<feature type="compositionally biased region" description="Basic residues" evidence="5">
    <location>
        <begin position="509"/>
        <end position="524"/>
    </location>
</feature>
<organism evidence="8 9">
    <name type="scientific">Skeletonema marinoi</name>
    <dbReference type="NCBI Taxonomy" id="267567"/>
    <lineage>
        <taxon>Eukaryota</taxon>
        <taxon>Sar</taxon>
        <taxon>Stramenopiles</taxon>
        <taxon>Ochrophyta</taxon>
        <taxon>Bacillariophyta</taxon>
        <taxon>Coscinodiscophyceae</taxon>
        <taxon>Thalassiosirophycidae</taxon>
        <taxon>Thalassiosirales</taxon>
        <taxon>Skeletonemataceae</taxon>
        <taxon>Skeletonema</taxon>
        <taxon>Skeletonema marinoi-dohrnii complex</taxon>
    </lineage>
</organism>
<evidence type="ECO:0000256" key="5">
    <source>
        <dbReference type="SAM" id="MobiDB-lite"/>
    </source>
</evidence>
<feature type="domain" description="Myb-like" evidence="6">
    <location>
        <begin position="539"/>
        <end position="594"/>
    </location>
</feature>
<evidence type="ECO:0000256" key="2">
    <source>
        <dbReference type="ARBA" id="ARBA00023125"/>
    </source>
</evidence>
<dbReference type="InterPro" id="IPR009057">
    <property type="entry name" value="Homeodomain-like_sf"/>
</dbReference>
<gene>
    <name evidence="8" type="ORF">QTG54_009252</name>
</gene>
<protein>
    <submittedName>
        <fullName evidence="8">SANT/Myb-like DNA-binding domain-containing protein</fullName>
    </submittedName>
</protein>
<feature type="compositionally biased region" description="Polar residues" evidence="5">
    <location>
        <begin position="303"/>
        <end position="312"/>
    </location>
</feature>
<feature type="region of interest" description="Disordered" evidence="5">
    <location>
        <begin position="1"/>
        <end position="26"/>
    </location>
</feature>
<dbReference type="EMBL" id="JATAAI010000016">
    <property type="protein sequence ID" value="KAK1740302.1"/>
    <property type="molecule type" value="Genomic_DNA"/>
</dbReference>
<keyword evidence="1" id="KW-0805">Transcription regulation</keyword>
<dbReference type="PANTHER" id="PTHR46621:SF1">
    <property type="entry name" value="SNRNA-ACTIVATING PROTEIN COMPLEX SUBUNIT 4"/>
    <property type="match status" value="1"/>
</dbReference>
<dbReference type="GO" id="GO:0042795">
    <property type="term" value="P:snRNA transcription by RNA polymerase II"/>
    <property type="evidence" value="ECO:0007669"/>
    <property type="project" value="TreeGrafter"/>
</dbReference>
<dbReference type="PROSITE" id="PS51294">
    <property type="entry name" value="HTH_MYB"/>
    <property type="match status" value="1"/>
</dbReference>
<evidence type="ECO:0000259" key="7">
    <source>
        <dbReference type="PROSITE" id="PS51294"/>
    </source>
</evidence>